<name>A0A1H8UH92_9BRAD</name>
<evidence type="ECO:0000313" key="1">
    <source>
        <dbReference type="EMBL" id="SEP01978.1"/>
    </source>
</evidence>
<reference evidence="2" key="1">
    <citation type="submission" date="2016-10" db="EMBL/GenBank/DDBJ databases">
        <authorList>
            <person name="Varghese N."/>
            <person name="Submissions S."/>
        </authorList>
    </citation>
    <scope>NUCLEOTIDE SEQUENCE [LARGE SCALE GENOMIC DNA]</scope>
    <source>
        <strain evidence="2">DSM 123</strain>
    </source>
</reference>
<keyword evidence="2" id="KW-1185">Reference proteome</keyword>
<sequence>MPYLRFKPLRFRTRNDLDEAQRTRSKSNENPTKSKTIDILLLIAIWMQVRVLGGQLFEVVLRKSNVMARLASPLYDYAHTAASGKLATGQ</sequence>
<evidence type="ECO:0000313" key="2">
    <source>
        <dbReference type="Proteomes" id="UP000199615"/>
    </source>
</evidence>
<accession>A0A1H8UH92</accession>
<dbReference type="Proteomes" id="UP000199615">
    <property type="component" value="Unassembled WGS sequence"/>
</dbReference>
<proteinExistence type="predicted"/>
<organism evidence="1 2">
    <name type="scientific">Rhodopseudomonas pseudopalustris</name>
    <dbReference type="NCBI Taxonomy" id="1513892"/>
    <lineage>
        <taxon>Bacteria</taxon>
        <taxon>Pseudomonadati</taxon>
        <taxon>Pseudomonadota</taxon>
        <taxon>Alphaproteobacteria</taxon>
        <taxon>Hyphomicrobiales</taxon>
        <taxon>Nitrobacteraceae</taxon>
        <taxon>Rhodopseudomonas</taxon>
    </lineage>
</organism>
<gene>
    <name evidence="1" type="ORF">SAMN05444123_10726</name>
</gene>
<dbReference type="EMBL" id="FODT01000007">
    <property type="protein sequence ID" value="SEP01978.1"/>
    <property type="molecule type" value="Genomic_DNA"/>
</dbReference>
<dbReference type="AlphaFoldDB" id="A0A1H8UH92"/>
<protein>
    <submittedName>
        <fullName evidence="1">Uncharacterized protein</fullName>
    </submittedName>
</protein>